<dbReference type="GeneID" id="41590033"/>
<dbReference type="InterPro" id="IPR001455">
    <property type="entry name" value="TusA-like"/>
</dbReference>
<organism evidence="2 3">
    <name type="scientific">Acidianus manzaensis</name>
    <dbReference type="NCBI Taxonomy" id="282676"/>
    <lineage>
        <taxon>Archaea</taxon>
        <taxon>Thermoproteota</taxon>
        <taxon>Thermoprotei</taxon>
        <taxon>Sulfolobales</taxon>
        <taxon>Sulfolobaceae</taxon>
        <taxon>Acidianus</taxon>
    </lineage>
</organism>
<keyword evidence="3" id="KW-1185">Reference proteome</keyword>
<sequence length="305" mass="35382">MESEVLNIDFDPSTLLDLERSYKLLSLENVKRLEWGYEGTVKILKNIEFTCFIKKQDNSLKILEPYGKFKITFKINNNKIEINYDGISSLKNILINKIIILIEKYGKYFSKSVKRELKNNINIFKDEAEVLEDIRGLSCPLAEISLLKILENMKTGEKIEVLSDCVASTKIFPIIAKELGFISQAFNMGDYVSFIFLKIKDPKLPDFKVCLKNYKRIALSILKYNKIEKIEEYSKFSQELLYYDKDNITVASPEGRGWFLISYGNEKLKEIRLEYEGLTFFNDAAISVIDGLKGKFRVYRLVSLN</sequence>
<proteinExistence type="predicted"/>
<dbReference type="EMBL" id="CP020477">
    <property type="protein sequence ID" value="ARM75256.1"/>
    <property type="molecule type" value="Genomic_DNA"/>
</dbReference>
<dbReference type="KEGG" id="aman:B6F84_03895"/>
<dbReference type="RefSeq" id="WP_148691017.1">
    <property type="nucleotide sequence ID" value="NZ_CP020477.1"/>
</dbReference>
<dbReference type="InterPro" id="IPR036868">
    <property type="entry name" value="TusA-like_sf"/>
</dbReference>
<gene>
    <name evidence="2" type="ORF">B6F84_03895</name>
</gene>
<reference evidence="2 3" key="1">
    <citation type="submission" date="2017-03" db="EMBL/GenBank/DDBJ databases">
        <title>Sulfur activation and transportation mechanism of thermophilic Archaea Acidianus manzaensis YN-25.</title>
        <authorList>
            <person name="Ma Y."/>
            <person name="Yang Y."/>
            <person name="Xia J."/>
        </authorList>
    </citation>
    <scope>NUCLEOTIDE SEQUENCE [LARGE SCALE GENOMIC DNA]</scope>
    <source>
        <strain evidence="2 3">YN-25</strain>
    </source>
</reference>
<dbReference type="SUPFAM" id="SSF64307">
    <property type="entry name" value="SirA-like"/>
    <property type="match status" value="1"/>
</dbReference>
<dbReference type="Pfam" id="PF01206">
    <property type="entry name" value="TusA"/>
    <property type="match status" value="1"/>
</dbReference>
<dbReference type="Gene3D" id="3.30.110.40">
    <property type="entry name" value="TusA-like domain"/>
    <property type="match status" value="1"/>
</dbReference>
<dbReference type="AlphaFoldDB" id="A0A1W6JYA0"/>
<dbReference type="CDD" id="cd00291">
    <property type="entry name" value="SirA_YedF_YeeD"/>
    <property type="match status" value="1"/>
</dbReference>
<dbReference type="OrthoDB" id="44010at2157"/>
<dbReference type="Proteomes" id="UP000193404">
    <property type="component" value="Chromosome"/>
</dbReference>
<name>A0A1W6JYA0_9CREN</name>
<evidence type="ECO:0000313" key="3">
    <source>
        <dbReference type="Proteomes" id="UP000193404"/>
    </source>
</evidence>
<protein>
    <recommendedName>
        <fullName evidence="1">UPF0033 domain-containing protein</fullName>
    </recommendedName>
</protein>
<dbReference type="STRING" id="282676.B6F84_03895"/>
<evidence type="ECO:0000313" key="2">
    <source>
        <dbReference type="EMBL" id="ARM75256.1"/>
    </source>
</evidence>
<evidence type="ECO:0000259" key="1">
    <source>
        <dbReference type="Pfam" id="PF01206"/>
    </source>
</evidence>
<accession>A0A1W6JYA0</accession>
<feature type="domain" description="UPF0033" evidence="1">
    <location>
        <begin position="133"/>
        <end position="182"/>
    </location>
</feature>